<protein>
    <recommendedName>
        <fullName evidence="2">UPF0235 protein H3H39_13895</fullName>
    </recommendedName>
</protein>
<dbReference type="SMART" id="SM01152">
    <property type="entry name" value="DUF167"/>
    <property type="match status" value="1"/>
</dbReference>
<comment type="caution">
    <text evidence="3">The sequence shown here is derived from an EMBL/GenBank/DDBJ whole genome shotgun (WGS) entry which is preliminary data.</text>
</comment>
<dbReference type="GO" id="GO:0005737">
    <property type="term" value="C:cytoplasm"/>
    <property type="evidence" value="ECO:0007669"/>
    <property type="project" value="TreeGrafter"/>
</dbReference>
<dbReference type="Gene3D" id="3.30.1200.10">
    <property type="entry name" value="YggU-like"/>
    <property type="match status" value="1"/>
</dbReference>
<dbReference type="InterPro" id="IPR036591">
    <property type="entry name" value="YggU-like_sf"/>
</dbReference>
<dbReference type="Pfam" id="PF02594">
    <property type="entry name" value="DUF167"/>
    <property type="match status" value="1"/>
</dbReference>
<proteinExistence type="inferred from homology"/>
<dbReference type="PANTHER" id="PTHR13420">
    <property type="entry name" value="UPF0235 PROTEIN C15ORF40"/>
    <property type="match status" value="1"/>
</dbReference>
<dbReference type="SUPFAM" id="SSF69786">
    <property type="entry name" value="YggU-like"/>
    <property type="match status" value="1"/>
</dbReference>
<evidence type="ECO:0000313" key="4">
    <source>
        <dbReference type="Proteomes" id="UP000573499"/>
    </source>
</evidence>
<dbReference type="RefSeq" id="WP_182153975.1">
    <property type="nucleotide sequence ID" value="NZ_JACEZU010000006.1"/>
</dbReference>
<gene>
    <name evidence="3" type="ORF">H3H39_13895</name>
</gene>
<evidence type="ECO:0000256" key="1">
    <source>
        <dbReference type="ARBA" id="ARBA00010364"/>
    </source>
</evidence>
<comment type="similarity">
    <text evidence="1 2">Belongs to the UPF0235 family.</text>
</comment>
<dbReference type="NCBIfam" id="TIGR00251">
    <property type="entry name" value="DUF167 family protein"/>
    <property type="match status" value="1"/>
</dbReference>
<dbReference type="AlphaFoldDB" id="A0A7W2FAM7"/>
<dbReference type="HAMAP" id="MF_00634">
    <property type="entry name" value="UPF0235"/>
    <property type="match status" value="1"/>
</dbReference>
<dbReference type="EMBL" id="JACEZU010000006">
    <property type="protein sequence ID" value="MBA5688137.1"/>
    <property type="molecule type" value="Genomic_DNA"/>
</dbReference>
<dbReference type="Proteomes" id="UP000573499">
    <property type="component" value="Unassembled WGS sequence"/>
</dbReference>
<reference evidence="3 4" key="1">
    <citation type="submission" date="2020-07" db="EMBL/GenBank/DDBJ databases">
        <title>Novel species isolated from subtropical streams in China.</title>
        <authorList>
            <person name="Lu H."/>
        </authorList>
    </citation>
    <scope>NUCLEOTIDE SEQUENCE [LARGE SCALE GENOMIC DNA]</scope>
    <source>
        <strain evidence="3 4">LX47W</strain>
    </source>
</reference>
<evidence type="ECO:0000256" key="2">
    <source>
        <dbReference type="HAMAP-Rule" id="MF_00634"/>
    </source>
</evidence>
<dbReference type="InterPro" id="IPR003746">
    <property type="entry name" value="DUF167"/>
</dbReference>
<dbReference type="PANTHER" id="PTHR13420:SF7">
    <property type="entry name" value="UPF0235 PROTEIN C15ORF40"/>
    <property type="match status" value="1"/>
</dbReference>
<organism evidence="3 4">
    <name type="scientific">Rugamonas apoptosis</name>
    <dbReference type="NCBI Taxonomy" id="2758570"/>
    <lineage>
        <taxon>Bacteria</taxon>
        <taxon>Pseudomonadati</taxon>
        <taxon>Pseudomonadota</taxon>
        <taxon>Betaproteobacteria</taxon>
        <taxon>Burkholderiales</taxon>
        <taxon>Oxalobacteraceae</taxon>
        <taxon>Telluria group</taxon>
        <taxon>Rugamonas</taxon>
    </lineage>
</organism>
<evidence type="ECO:0000313" key="3">
    <source>
        <dbReference type="EMBL" id="MBA5688137.1"/>
    </source>
</evidence>
<keyword evidence="4" id="KW-1185">Reference proteome</keyword>
<accession>A0A7W2FAM7</accession>
<name>A0A7W2FAM7_9BURK</name>
<sequence length="102" mass="10806">MSRTWCSPLPGGVRLAVQIQANAKKTEVVGVLDDALKIKLHAQPIEGKANEALIRFLSDTLSVPRSAIALTHGQTNKRKLLEISAAKLTPDGVAVLLLGEAA</sequence>